<evidence type="ECO:0000313" key="2">
    <source>
        <dbReference type="EMBL" id="KAJ7386041.1"/>
    </source>
</evidence>
<proteinExistence type="predicted"/>
<reference evidence="2" key="1">
    <citation type="submission" date="2023-01" db="EMBL/GenBank/DDBJ databases">
        <title>Genome assembly of the deep-sea coral Lophelia pertusa.</title>
        <authorList>
            <person name="Herrera S."/>
            <person name="Cordes E."/>
        </authorList>
    </citation>
    <scope>NUCLEOTIDE SEQUENCE</scope>
    <source>
        <strain evidence="2">USNM1676648</strain>
        <tissue evidence="2">Polyp</tissue>
    </source>
</reference>
<comment type="caution">
    <text evidence="2">The sequence shown here is derived from an EMBL/GenBank/DDBJ whole genome shotgun (WGS) entry which is preliminary data.</text>
</comment>
<dbReference type="AlphaFoldDB" id="A0A9W9ZQG9"/>
<evidence type="ECO:0000313" key="3">
    <source>
        <dbReference type="Proteomes" id="UP001163046"/>
    </source>
</evidence>
<sequence>MVEHTQVEDTQRVLHQCASTLLSAVSRLGSSTSISTSGPSTSSSGQQQSPVSLTHSTAVSTAQEEHHRLFGFQPQTSNARRGEFPKLKQGGSFEILRNNGRFLRVIPPPPGSYTVEYLRGTLNQAKGYIRPSQQNLSEEAITSEENKNADDIYAVLYVLFQKEGCPDILQSDNSSEFIAEIMILEVVLFTGIHIIPSLKVRLRIKTK</sequence>
<keyword evidence="3" id="KW-1185">Reference proteome</keyword>
<protein>
    <submittedName>
        <fullName evidence="2">Uncharacterized protein</fullName>
    </submittedName>
</protein>
<feature type="compositionally biased region" description="Low complexity" evidence="1">
    <location>
        <begin position="30"/>
        <end position="52"/>
    </location>
</feature>
<name>A0A9W9ZQG9_9CNID</name>
<feature type="compositionally biased region" description="Polar residues" evidence="1">
    <location>
        <begin position="53"/>
        <end position="62"/>
    </location>
</feature>
<dbReference type="Proteomes" id="UP001163046">
    <property type="component" value="Unassembled WGS sequence"/>
</dbReference>
<feature type="region of interest" description="Disordered" evidence="1">
    <location>
        <begin position="30"/>
        <end position="85"/>
    </location>
</feature>
<accession>A0A9W9ZQG9</accession>
<dbReference type="EMBL" id="MU825878">
    <property type="protein sequence ID" value="KAJ7386041.1"/>
    <property type="molecule type" value="Genomic_DNA"/>
</dbReference>
<gene>
    <name evidence="2" type="ORF">OS493_012375</name>
</gene>
<dbReference type="OrthoDB" id="5948939at2759"/>
<organism evidence="2 3">
    <name type="scientific">Desmophyllum pertusum</name>
    <dbReference type="NCBI Taxonomy" id="174260"/>
    <lineage>
        <taxon>Eukaryota</taxon>
        <taxon>Metazoa</taxon>
        <taxon>Cnidaria</taxon>
        <taxon>Anthozoa</taxon>
        <taxon>Hexacorallia</taxon>
        <taxon>Scleractinia</taxon>
        <taxon>Caryophylliina</taxon>
        <taxon>Caryophylliidae</taxon>
        <taxon>Desmophyllum</taxon>
    </lineage>
</organism>
<evidence type="ECO:0000256" key="1">
    <source>
        <dbReference type="SAM" id="MobiDB-lite"/>
    </source>
</evidence>